<dbReference type="Proteomes" id="UP000504604">
    <property type="component" value="Unplaced"/>
</dbReference>
<organism evidence="1 2">
    <name type="scientific">Sesamum indicum</name>
    <name type="common">Oriental sesame</name>
    <name type="synonym">Sesamum orientale</name>
    <dbReference type="NCBI Taxonomy" id="4182"/>
    <lineage>
        <taxon>Eukaryota</taxon>
        <taxon>Viridiplantae</taxon>
        <taxon>Streptophyta</taxon>
        <taxon>Embryophyta</taxon>
        <taxon>Tracheophyta</taxon>
        <taxon>Spermatophyta</taxon>
        <taxon>Magnoliopsida</taxon>
        <taxon>eudicotyledons</taxon>
        <taxon>Gunneridae</taxon>
        <taxon>Pentapetalae</taxon>
        <taxon>asterids</taxon>
        <taxon>lamiids</taxon>
        <taxon>Lamiales</taxon>
        <taxon>Pedaliaceae</taxon>
        <taxon>Sesamum</taxon>
    </lineage>
</organism>
<reference evidence="2" key="1">
    <citation type="submission" date="2025-08" db="UniProtKB">
        <authorList>
            <consortium name="RefSeq"/>
        </authorList>
    </citation>
    <scope>IDENTIFICATION</scope>
</reference>
<dbReference type="RefSeq" id="XP_011101901.1">
    <property type="nucleotide sequence ID" value="XM_011103599.1"/>
</dbReference>
<name>A0A6I9UJ48_SESIN</name>
<dbReference type="InParanoid" id="A0A6I9UJ48"/>
<dbReference type="GeneID" id="105179939"/>
<evidence type="ECO:0000313" key="2">
    <source>
        <dbReference type="RefSeq" id="XP_011101901.1"/>
    </source>
</evidence>
<evidence type="ECO:0000313" key="1">
    <source>
        <dbReference type="Proteomes" id="UP000504604"/>
    </source>
</evidence>
<proteinExistence type="predicted"/>
<dbReference type="AlphaFoldDB" id="A0A6I9UJ48"/>
<sequence>MQQQKGDLSLNVQQAKEFLATTQELLAHDRHDETLLLLEHCCKIVLMKAVKLEQSMLRQRAKMQWLKEGDQCSRIFFRKVATRRATKQIFQIKGPDDNMINDQEDIVAEFVRYFETLLGGEHREWELNIEHLRSRATHVLTEEEGDMLVSSITRDEVKEAFFGIEEDKAPGLDGYSAGFYKVAWPIVGREVTNAILEFFHNGRLLK</sequence>
<dbReference type="OrthoDB" id="914024at2759"/>
<dbReference type="KEGG" id="sind:105179939"/>
<protein>
    <submittedName>
        <fullName evidence="2">Uncharacterized protein LOC105179939</fullName>
    </submittedName>
</protein>
<accession>A0A6I9UJ48</accession>
<keyword evidence="1" id="KW-1185">Reference proteome</keyword>
<gene>
    <name evidence="2" type="primary">LOC105179939</name>
</gene>